<evidence type="ECO:0000313" key="1">
    <source>
        <dbReference type="EMBL" id="GGN30007.1"/>
    </source>
</evidence>
<comment type="caution">
    <text evidence="1">The sequence shown here is derived from an EMBL/GenBank/DDBJ whole genome shotgun (WGS) entry which is preliminary data.</text>
</comment>
<name>A0ABQ2IWY9_9PSEU</name>
<keyword evidence="2" id="KW-1185">Reference proteome</keyword>
<protein>
    <recommendedName>
        <fullName evidence="3">FXSXX-COOH protein</fullName>
    </recommendedName>
</protein>
<sequence>MSTTRNSADSSENDLKVRPTGKVTICQHITFDRDQATPNGFSGEIAVRPSLREVSIADTRTNLAMTQGGSDVVMAMNLFGFTPSCLMVI</sequence>
<proteinExistence type="predicted"/>
<evidence type="ECO:0008006" key="3">
    <source>
        <dbReference type="Google" id="ProtNLM"/>
    </source>
</evidence>
<dbReference type="Proteomes" id="UP000597656">
    <property type="component" value="Unassembled WGS sequence"/>
</dbReference>
<accession>A0ABQ2IWY9</accession>
<dbReference type="EMBL" id="BMNC01000035">
    <property type="protein sequence ID" value="GGN30007.1"/>
    <property type="molecule type" value="Genomic_DNA"/>
</dbReference>
<evidence type="ECO:0000313" key="2">
    <source>
        <dbReference type="Proteomes" id="UP000597656"/>
    </source>
</evidence>
<reference evidence="2" key="1">
    <citation type="journal article" date="2019" name="Int. J. Syst. Evol. Microbiol.">
        <title>The Global Catalogue of Microorganisms (GCM) 10K type strain sequencing project: providing services to taxonomists for standard genome sequencing and annotation.</title>
        <authorList>
            <consortium name="The Broad Institute Genomics Platform"/>
            <consortium name="The Broad Institute Genome Sequencing Center for Infectious Disease"/>
            <person name="Wu L."/>
            <person name="Ma J."/>
        </authorList>
    </citation>
    <scope>NUCLEOTIDE SEQUENCE [LARGE SCALE GENOMIC DNA]</scope>
    <source>
        <strain evidence="2">CGMCC 4.7319</strain>
    </source>
</reference>
<gene>
    <name evidence="1" type="ORF">GCM10011609_87500</name>
</gene>
<organism evidence="1 2">
    <name type="scientific">Lentzea pudingi</name>
    <dbReference type="NCBI Taxonomy" id="1789439"/>
    <lineage>
        <taxon>Bacteria</taxon>
        <taxon>Bacillati</taxon>
        <taxon>Actinomycetota</taxon>
        <taxon>Actinomycetes</taxon>
        <taxon>Pseudonocardiales</taxon>
        <taxon>Pseudonocardiaceae</taxon>
        <taxon>Lentzea</taxon>
    </lineage>
</organism>